<feature type="compositionally biased region" description="Basic and acidic residues" evidence="5">
    <location>
        <begin position="450"/>
        <end position="460"/>
    </location>
</feature>
<dbReference type="Proteomes" id="UP000241890">
    <property type="component" value="Unassembled WGS sequence"/>
</dbReference>
<dbReference type="PANTHER" id="PTHR30566:SF5">
    <property type="entry name" value="MECHANOSENSITIVE ION CHANNEL PROTEIN 1, MITOCHONDRIAL-RELATED"/>
    <property type="match status" value="1"/>
</dbReference>
<feature type="transmembrane region" description="Helical" evidence="6">
    <location>
        <begin position="109"/>
        <end position="133"/>
    </location>
</feature>
<evidence type="ECO:0000259" key="7">
    <source>
        <dbReference type="Pfam" id="PF00924"/>
    </source>
</evidence>
<comment type="caution">
    <text evidence="8">The sequence shown here is derived from an EMBL/GenBank/DDBJ whole genome shotgun (WGS) entry which is preliminary data.</text>
</comment>
<accession>A0A2R5G393</accession>
<dbReference type="AlphaFoldDB" id="A0A2R5G393"/>
<evidence type="ECO:0000313" key="8">
    <source>
        <dbReference type="EMBL" id="GBG25507.1"/>
    </source>
</evidence>
<evidence type="ECO:0000313" key="9">
    <source>
        <dbReference type="Proteomes" id="UP000241890"/>
    </source>
</evidence>
<feature type="region of interest" description="Disordered" evidence="5">
    <location>
        <begin position="442"/>
        <end position="530"/>
    </location>
</feature>
<feature type="transmembrane region" description="Helical" evidence="6">
    <location>
        <begin position="242"/>
        <end position="262"/>
    </location>
</feature>
<dbReference type="SUPFAM" id="SSF50182">
    <property type="entry name" value="Sm-like ribonucleoproteins"/>
    <property type="match status" value="1"/>
</dbReference>
<keyword evidence="3 6" id="KW-1133">Transmembrane helix</keyword>
<keyword evidence="4 6" id="KW-0472">Membrane</keyword>
<dbReference type="GO" id="GO:0016020">
    <property type="term" value="C:membrane"/>
    <property type="evidence" value="ECO:0007669"/>
    <property type="project" value="UniProtKB-SubCell"/>
</dbReference>
<dbReference type="Gene3D" id="1.10.287.1260">
    <property type="match status" value="1"/>
</dbReference>
<dbReference type="PROSITE" id="PS01246">
    <property type="entry name" value="UPF0003"/>
    <property type="match status" value="1"/>
</dbReference>
<evidence type="ECO:0000256" key="2">
    <source>
        <dbReference type="ARBA" id="ARBA00022692"/>
    </source>
</evidence>
<gene>
    <name evidence="8" type="ORF">FCC1311_017262</name>
</gene>
<sequence>MSTSDCGDTWTNNAAYCCSAQPSKNCQFWGVAYQWLIVTACLWVLAMLADYIVNLLIALLSLILTRYKRRSWLRPLKRHVASWMSQLLRWGLVWAGFVTLHMPDRVYSIFRYFLSIPFFIILLLFINAAFAALSKIVRLEAERGNRSASKANAEADKDAKRAAFSNTTVTAVDDPLAPMLYVDDEGVDHEAEGSNSQQRGTDGGNEPSLRHAIEEGLRVVKYVIFLLIIVLGLQSNDVPVVSFFQSATIFTLSIVFAAQPWIRNLIGGLMVLFDDKFAEGNYVRVVGVEGTVLDITLRTTKLQRPDKSIIYVPNSRVLEQPVTNFSRGSTRLLEVRMKLSPETPGAKIRKLLSELEHTLQTLHPALTSHPANAKHGKLGDATEFFVVLDQMFEVLIWTHTSGLDTEDKRHADIQSEIMLAVTDTMSSLGIESEAQYLARPLRGVRRRDRSRTDSSSRDDLDNNDDDSTNSGGRGGDSSRPTFRRGYRHDDDNDDDTAGDDPPERYSRRPLIRERGAGPSFSQDEYNNDDLDLGMAGYQLLADAAT</sequence>
<name>A0A2R5G393_9STRA</name>
<dbReference type="InterPro" id="IPR010920">
    <property type="entry name" value="LSM_dom_sf"/>
</dbReference>
<dbReference type="Pfam" id="PF00924">
    <property type="entry name" value="MS_channel_2nd"/>
    <property type="match status" value="1"/>
</dbReference>
<evidence type="ECO:0000256" key="1">
    <source>
        <dbReference type="ARBA" id="ARBA00004370"/>
    </source>
</evidence>
<organism evidence="8 9">
    <name type="scientific">Hondaea fermentalgiana</name>
    <dbReference type="NCBI Taxonomy" id="2315210"/>
    <lineage>
        <taxon>Eukaryota</taxon>
        <taxon>Sar</taxon>
        <taxon>Stramenopiles</taxon>
        <taxon>Bigyra</taxon>
        <taxon>Labyrinthulomycetes</taxon>
        <taxon>Thraustochytrida</taxon>
        <taxon>Thraustochytriidae</taxon>
        <taxon>Hondaea</taxon>
    </lineage>
</organism>
<feature type="domain" description="Mechanosensitive ion channel MscS" evidence="7">
    <location>
        <begin position="262"/>
        <end position="327"/>
    </location>
</feature>
<comment type="subcellular location">
    <subcellularLocation>
        <location evidence="1">Membrane</location>
    </subcellularLocation>
</comment>
<feature type="transmembrane region" description="Helical" evidence="6">
    <location>
        <begin position="32"/>
        <end position="65"/>
    </location>
</feature>
<feature type="transmembrane region" description="Helical" evidence="6">
    <location>
        <begin position="219"/>
        <end position="236"/>
    </location>
</feature>
<dbReference type="Gene3D" id="2.30.30.60">
    <property type="match status" value="1"/>
</dbReference>
<feature type="compositionally biased region" description="Basic and acidic residues" evidence="5">
    <location>
        <begin position="501"/>
        <end position="515"/>
    </location>
</feature>
<dbReference type="PANTHER" id="PTHR30566">
    <property type="entry name" value="YNAI-RELATED MECHANOSENSITIVE ION CHANNEL"/>
    <property type="match status" value="1"/>
</dbReference>
<reference evidence="8 9" key="1">
    <citation type="submission" date="2017-12" db="EMBL/GenBank/DDBJ databases">
        <title>Sequencing, de novo assembly and annotation of complete genome of a new Thraustochytrid species, strain FCC1311.</title>
        <authorList>
            <person name="Sedici K."/>
            <person name="Godart F."/>
            <person name="Aiese Cigliano R."/>
            <person name="Sanseverino W."/>
            <person name="Barakat M."/>
            <person name="Ortet P."/>
            <person name="Marechal E."/>
            <person name="Cagnac O."/>
            <person name="Amato A."/>
        </authorList>
    </citation>
    <scope>NUCLEOTIDE SEQUENCE [LARGE SCALE GENOMIC DNA]</scope>
</reference>
<protein>
    <submittedName>
        <fullName evidence="8">Small-conductance mechanosensitive channel</fullName>
    </submittedName>
</protein>
<dbReference type="GO" id="GO:0055085">
    <property type="term" value="P:transmembrane transport"/>
    <property type="evidence" value="ECO:0007669"/>
    <property type="project" value="InterPro"/>
</dbReference>
<dbReference type="InParanoid" id="A0A2R5G393"/>
<feature type="compositionally biased region" description="Acidic residues" evidence="5">
    <location>
        <begin position="491"/>
        <end position="500"/>
    </location>
</feature>
<proteinExistence type="predicted"/>
<dbReference type="InterPro" id="IPR006685">
    <property type="entry name" value="MscS_channel_2nd"/>
</dbReference>
<evidence type="ECO:0000256" key="4">
    <source>
        <dbReference type="ARBA" id="ARBA00023136"/>
    </source>
</evidence>
<evidence type="ECO:0000256" key="5">
    <source>
        <dbReference type="SAM" id="MobiDB-lite"/>
    </source>
</evidence>
<dbReference type="OrthoDB" id="8300689at2759"/>
<keyword evidence="2 6" id="KW-0812">Transmembrane</keyword>
<dbReference type="EMBL" id="BEYU01000012">
    <property type="protein sequence ID" value="GBG25507.1"/>
    <property type="molecule type" value="Genomic_DNA"/>
</dbReference>
<dbReference type="InterPro" id="IPR023408">
    <property type="entry name" value="MscS_beta-dom_sf"/>
</dbReference>
<keyword evidence="9" id="KW-1185">Reference proteome</keyword>
<evidence type="ECO:0000256" key="3">
    <source>
        <dbReference type="ARBA" id="ARBA00022989"/>
    </source>
</evidence>
<evidence type="ECO:0000256" key="6">
    <source>
        <dbReference type="SAM" id="Phobius"/>
    </source>
</evidence>
<dbReference type="InterPro" id="IPR006686">
    <property type="entry name" value="MscS_channel_CS"/>
</dbReference>